<organism evidence="1">
    <name type="scientific">viral metagenome</name>
    <dbReference type="NCBI Taxonomy" id="1070528"/>
    <lineage>
        <taxon>unclassified sequences</taxon>
        <taxon>metagenomes</taxon>
        <taxon>organismal metagenomes</taxon>
    </lineage>
</organism>
<dbReference type="EMBL" id="MN740140">
    <property type="protein sequence ID" value="QHT89439.1"/>
    <property type="molecule type" value="Genomic_DNA"/>
</dbReference>
<reference evidence="1" key="1">
    <citation type="journal article" date="2020" name="Nature">
        <title>Giant virus diversity and host interactions through global metagenomics.</title>
        <authorList>
            <person name="Schulz F."/>
            <person name="Roux S."/>
            <person name="Paez-Espino D."/>
            <person name="Jungbluth S."/>
            <person name="Walsh D.A."/>
            <person name="Denef V.J."/>
            <person name="McMahon K.D."/>
            <person name="Konstantinidis K.T."/>
            <person name="Eloe-Fadrosh E.A."/>
            <person name="Kyrpides N.C."/>
            <person name="Woyke T."/>
        </authorList>
    </citation>
    <scope>NUCLEOTIDE SEQUENCE</scope>
    <source>
        <strain evidence="1">GVMAG-M-3300023184-60</strain>
    </source>
</reference>
<protein>
    <submittedName>
        <fullName evidence="1">Uncharacterized protein</fullName>
    </submittedName>
</protein>
<name>A0A6C0I9J3_9ZZZZ</name>
<evidence type="ECO:0000313" key="1">
    <source>
        <dbReference type="EMBL" id="QHT89439.1"/>
    </source>
</evidence>
<sequence>MIRYFEYVIVRNLQIIAYIKKSSSKELADY</sequence>
<proteinExistence type="predicted"/>
<accession>A0A6C0I9J3</accession>
<dbReference type="AlphaFoldDB" id="A0A6C0I9J3"/>